<dbReference type="GO" id="GO:0005525">
    <property type="term" value="F:GTP binding"/>
    <property type="evidence" value="ECO:0007669"/>
    <property type="project" value="UniProtKB-KW"/>
</dbReference>
<dbReference type="STRING" id="307972.A0A2G8KBY2"/>
<evidence type="ECO:0000256" key="16">
    <source>
        <dbReference type="RuleBase" id="RU003431"/>
    </source>
</evidence>
<comment type="caution">
    <text evidence="20">The sequence shown here is derived from an EMBL/GenBank/DDBJ whole genome shotgun (WGS) entry which is preliminary data.</text>
</comment>
<dbReference type="SUPFAM" id="SSF56112">
    <property type="entry name" value="Protein kinase-like (PK-like)"/>
    <property type="match status" value="1"/>
</dbReference>
<dbReference type="Pfam" id="PF00211">
    <property type="entry name" value="Guanylate_cyc"/>
    <property type="match status" value="1"/>
</dbReference>
<evidence type="ECO:0000259" key="18">
    <source>
        <dbReference type="PROSITE" id="PS50011"/>
    </source>
</evidence>
<dbReference type="Gene3D" id="1.10.510.10">
    <property type="entry name" value="Transferase(Phosphotransferase) domain 1"/>
    <property type="match status" value="1"/>
</dbReference>
<dbReference type="PANTHER" id="PTHR11920">
    <property type="entry name" value="GUANYLYL CYCLASE"/>
    <property type="match status" value="1"/>
</dbReference>
<dbReference type="InterPro" id="IPR001054">
    <property type="entry name" value="A/G_cyclase"/>
</dbReference>
<evidence type="ECO:0000256" key="13">
    <source>
        <dbReference type="ARBA" id="ARBA00023239"/>
    </source>
</evidence>
<dbReference type="PROSITE" id="PS00452">
    <property type="entry name" value="GUANYLATE_CYCLASE_1"/>
    <property type="match status" value="1"/>
</dbReference>
<gene>
    <name evidence="20" type="ORF">BSL78_17640</name>
</gene>
<dbReference type="PROSITE" id="PS50125">
    <property type="entry name" value="GUANYLATE_CYCLASE_2"/>
    <property type="match status" value="1"/>
</dbReference>
<dbReference type="InterPro" id="IPR029787">
    <property type="entry name" value="Nucleotide_cyclase"/>
</dbReference>
<dbReference type="InterPro" id="IPR011645">
    <property type="entry name" value="HNOB_dom_associated"/>
</dbReference>
<feature type="region of interest" description="Disordered" evidence="17">
    <location>
        <begin position="561"/>
        <end position="580"/>
    </location>
</feature>
<keyword evidence="5" id="KW-0812">Transmembrane</keyword>
<dbReference type="InterPro" id="IPR000719">
    <property type="entry name" value="Prot_kinase_dom"/>
</dbReference>
<evidence type="ECO:0000259" key="19">
    <source>
        <dbReference type="PROSITE" id="PS50125"/>
    </source>
</evidence>
<evidence type="ECO:0000256" key="1">
    <source>
        <dbReference type="ARBA" id="ARBA00001436"/>
    </source>
</evidence>
<evidence type="ECO:0000256" key="14">
    <source>
        <dbReference type="ARBA" id="ARBA00023293"/>
    </source>
</evidence>
<feature type="compositionally biased region" description="Polar residues" evidence="17">
    <location>
        <begin position="571"/>
        <end position="580"/>
    </location>
</feature>
<comment type="catalytic activity">
    <reaction evidence="1 16">
        <text>GTP = 3',5'-cyclic GMP + diphosphate</text>
        <dbReference type="Rhea" id="RHEA:13665"/>
        <dbReference type="ChEBI" id="CHEBI:33019"/>
        <dbReference type="ChEBI" id="CHEBI:37565"/>
        <dbReference type="ChEBI" id="CHEBI:57746"/>
        <dbReference type="EC" id="4.6.1.2"/>
    </reaction>
</comment>
<dbReference type="EC" id="4.6.1.2" evidence="3 16"/>
<evidence type="ECO:0000256" key="12">
    <source>
        <dbReference type="ARBA" id="ARBA00023180"/>
    </source>
</evidence>
<keyword evidence="8" id="KW-1133">Transmembrane helix</keyword>
<dbReference type="GO" id="GO:0035556">
    <property type="term" value="P:intracellular signal transduction"/>
    <property type="evidence" value="ECO:0007669"/>
    <property type="project" value="InterPro"/>
</dbReference>
<dbReference type="GO" id="GO:0005886">
    <property type="term" value="C:plasma membrane"/>
    <property type="evidence" value="ECO:0007669"/>
    <property type="project" value="TreeGrafter"/>
</dbReference>
<keyword evidence="10" id="KW-0472">Membrane</keyword>
<sequence length="723" mass="81200">MELKCSHVSHRCQYFNYCFCAVVAKISGVSQESRGPNAGQSSRVQLFTRVGVVKDIKVAVKPINKTHVEVTRELRKELKLMRDLSHQNLCPFIGAVVENPNVCILTEYCPRGSLQDILENEEIKLDDMFIASMASDVVKGMIYLHNSEIHSHGCLKSSNCLIDSRWVVRITDYGLSHMRQVDEKIQFQQGEYAYYRQLLWRAPELLRDPNPPLAGTQKGDVYSFAIILYEIALRDGPYGSCELSPQEIIKRIQCPEDPTIPFRPNVMAIENCDVCVLSCMQKCWEEDPDNRPDYKTIRNDLKPLRRGMKSNILDNMISILEKYADNLEDIVENRTLQLLEEKKKTDNLLHQMLPRAVANHLKRGMQVVPESFDCVTIFFSDIVGFTTLSSQSTPFQVVDLLNDLYTLFDTIISYYDVYKVETIGDAYMIVSGLPLRNGIRHAGEIGSTALHLLDAVQRFRIRHKPNETLKLRIGIHSGPVVAGVVGSTMPRYCLFGDTVNTASRMESNGEALKIHLSTESYRILMEITGYVLVERGFVAMKGKGELLTYWLTDQDASYRRNEPLKSDSDDQLSNYESRSSNTLLRRSKLLSTPPSCSATALGSKDGETKLSNQVLNALGLISDHDAESNVQKLQRPHSTCVDSFPQVDTLNSAGLTNSSSLDGGYQGPENGTTPLEDHANESTCLLTDENKKIRFSDSALTFKLPVSKVNNEITVPKDVETAV</sequence>
<dbReference type="InterPro" id="IPR011009">
    <property type="entry name" value="Kinase-like_dom_sf"/>
</dbReference>
<dbReference type="Gene3D" id="3.30.70.1230">
    <property type="entry name" value="Nucleotide cyclase"/>
    <property type="match status" value="1"/>
</dbReference>
<dbReference type="GO" id="GO:0004383">
    <property type="term" value="F:guanylate cyclase activity"/>
    <property type="evidence" value="ECO:0007669"/>
    <property type="project" value="UniProtKB-EC"/>
</dbReference>
<feature type="domain" description="Guanylate cyclase" evidence="19">
    <location>
        <begin position="376"/>
        <end position="506"/>
    </location>
</feature>
<keyword evidence="4" id="KW-0597">Phosphoprotein</keyword>
<dbReference type="EMBL" id="MRZV01000710">
    <property type="protein sequence ID" value="PIK45495.1"/>
    <property type="molecule type" value="Genomic_DNA"/>
</dbReference>
<evidence type="ECO:0000313" key="21">
    <source>
        <dbReference type="Proteomes" id="UP000230750"/>
    </source>
</evidence>
<evidence type="ECO:0000256" key="6">
    <source>
        <dbReference type="ARBA" id="ARBA00022729"/>
    </source>
</evidence>
<evidence type="ECO:0000256" key="9">
    <source>
        <dbReference type="ARBA" id="ARBA00023134"/>
    </source>
</evidence>
<dbReference type="InterPro" id="IPR050401">
    <property type="entry name" value="Cyclic_nucleotide_synthase"/>
</dbReference>
<dbReference type="CDD" id="cd07302">
    <property type="entry name" value="CHD"/>
    <property type="match status" value="1"/>
</dbReference>
<evidence type="ECO:0000256" key="4">
    <source>
        <dbReference type="ARBA" id="ARBA00022553"/>
    </source>
</evidence>
<dbReference type="FunFam" id="3.30.70.1230:FF:000019">
    <property type="entry name" value="Guanylate cyclase"/>
    <property type="match status" value="1"/>
</dbReference>
<keyword evidence="11 20" id="KW-0675">Receptor</keyword>
<protein>
    <recommendedName>
        <fullName evidence="3 16">Guanylate cyclase</fullName>
        <ecNumber evidence="3 16">4.6.1.2</ecNumber>
    </recommendedName>
</protein>
<evidence type="ECO:0000256" key="11">
    <source>
        <dbReference type="ARBA" id="ARBA00023170"/>
    </source>
</evidence>
<keyword evidence="21" id="KW-1185">Reference proteome</keyword>
<dbReference type="FunFam" id="1.10.510.10:FF:000420">
    <property type="entry name" value="Guanylate cyclase"/>
    <property type="match status" value="1"/>
</dbReference>
<keyword evidence="7" id="KW-0547">Nucleotide-binding</keyword>
<dbReference type="InterPro" id="IPR018297">
    <property type="entry name" value="A/G_cyclase_CS"/>
</dbReference>
<dbReference type="Proteomes" id="UP000230750">
    <property type="component" value="Unassembled WGS sequence"/>
</dbReference>
<dbReference type="PANTHER" id="PTHR11920:SF335">
    <property type="entry name" value="GUANYLATE CYCLASE"/>
    <property type="match status" value="1"/>
</dbReference>
<dbReference type="SMART" id="SM00044">
    <property type="entry name" value="CYCc"/>
    <property type="match status" value="1"/>
</dbReference>
<dbReference type="GO" id="GO:0004672">
    <property type="term" value="F:protein kinase activity"/>
    <property type="evidence" value="ECO:0007669"/>
    <property type="project" value="InterPro"/>
</dbReference>
<evidence type="ECO:0000256" key="10">
    <source>
        <dbReference type="ARBA" id="ARBA00023136"/>
    </source>
</evidence>
<proteinExistence type="inferred from homology"/>
<keyword evidence="14 16" id="KW-0141">cGMP biosynthesis</keyword>
<organism evidence="20 21">
    <name type="scientific">Stichopus japonicus</name>
    <name type="common">Sea cucumber</name>
    <dbReference type="NCBI Taxonomy" id="307972"/>
    <lineage>
        <taxon>Eukaryota</taxon>
        <taxon>Metazoa</taxon>
        <taxon>Echinodermata</taxon>
        <taxon>Eleutherozoa</taxon>
        <taxon>Echinozoa</taxon>
        <taxon>Holothuroidea</taxon>
        <taxon>Aspidochirotacea</taxon>
        <taxon>Aspidochirotida</taxon>
        <taxon>Stichopodidae</taxon>
        <taxon>Apostichopus</taxon>
    </lineage>
</organism>
<dbReference type="GO" id="GO:0001653">
    <property type="term" value="F:peptide receptor activity"/>
    <property type="evidence" value="ECO:0007669"/>
    <property type="project" value="TreeGrafter"/>
</dbReference>
<keyword evidence="12" id="KW-0325">Glycoprotein</keyword>
<name>A0A2G8KBY2_STIJA</name>
<evidence type="ECO:0000256" key="2">
    <source>
        <dbReference type="ARBA" id="ARBA00004479"/>
    </source>
</evidence>
<evidence type="ECO:0000256" key="3">
    <source>
        <dbReference type="ARBA" id="ARBA00012202"/>
    </source>
</evidence>
<dbReference type="InterPro" id="IPR001245">
    <property type="entry name" value="Ser-Thr/Tyr_kinase_cat_dom"/>
</dbReference>
<evidence type="ECO:0000256" key="15">
    <source>
        <dbReference type="RuleBase" id="RU000405"/>
    </source>
</evidence>
<accession>A0A2G8KBY2</accession>
<comment type="similarity">
    <text evidence="15">Belongs to the adenylyl cyclase class-4/guanylyl cyclase family.</text>
</comment>
<feature type="region of interest" description="Disordered" evidence="17">
    <location>
        <begin position="656"/>
        <end position="678"/>
    </location>
</feature>
<evidence type="ECO:0000256" key="5">
    <source>
        <dbReference type="ARBA" id="ARBA00022692"/>
    </source>
</evidence>
<dbReference type="SUPFAM" id="SSF55073">
    <property type="entry name" value="Nucleotide cyclase"/>
    <property type="match status" value="1"/>
</dbReference>
<keyword evidence="9" id="KW-0342">GTP-binding</keyword>
<reference evidence="20 21" key="1">
    <citation type="journal article" date="2017" name="PLoS Biol.">
        <title>The sea cucumber genome provides insights into morphological evolution and visceral regeneration.</title>
        <authorList>
            <person name="Zhang X."/>
            <person name="Sun L."/>
            <person name="Yuan J."/>
            <person name="Sun Y."/>
            <person name="Gao Y."/>
            <person name="Zhang L."/>
            <person name="Li S."/>
            <person name="Dai H."/>
            <person name="Hamel J.F."/>
            <person name="Liu C."/>
            <person name="Yu Y."/>
            <person name="Liu S."/>
            <person name="Lin W."/>
            <person name="Guo K."/>
            <person name="Jin S."/>
            <person name="Xu P."/>
            <person name="Storey K.B."/>
            <person name="Huan P."/>
            <person name="Zhang T."/>
            <person name="Zhou Y."/>
            <person name="Zhang J."/>
            <person name="Lin C."/>
            <person name="Li X."/>
            <person name="Xing L."/>
            <person name="Huo D."/>
            <person name="Sun M."/>
            <person name="Wang L."/>
            <person name="Mercier A."/>
            <person name="Li F."/>
            <person name="Yang H."/>
            <person name="Xiang J."/>
        </authorList>
    </citation>
    <scope>NUCLEOTIDE SEQUENCE [LARGE SCALE GENOMIC DNA]</scope>
    <source>
        <strain evidence="20">Shaxun</strain>
        <tissue evidence="20">Muscle</tissue>
    </source>
</reference>
<evidence type="ECO:0000313" key="20">
    <source>
        <dbReference type="EMBL" id="PIK45495.1"/>
    </source>
</evidence>
<dbReference type="OrthoDB" id="1890790at2759"/>
<dbReference type="PROSITE" id="PS50011">
    <property type="entry name" value="PROTEIN_KINASE_DOM"/>
    <property type="match status" value="1"/>
</dbReference>
<dbReference type="Pfam" id="PF07701">
    <property type="entry name" value="HNOBA"/>
    <property type="match status" value="1"/>
</dbReference>
<evidence type="ECO:0000256" key="7">
    <source>
        <dbReference type="ARBA" id="ARBA00022741"/>
    </source>
</evidence>
<dbReference type="GO" id="GO:0005524">
    <property type="term" value="F:ATP binding"/>
    <property type="evidence" value="ECO:0007669"/>
    <property type="project" value="InterPro"/>
</dbReference>
<evidence type="ECO:0000256" key="8">
    <source>
        <dbReference type="ARBA" id="ARBA00022989"/>
    </source>
</evidence>
<dbReference type="CDD" id="cd14042">
    <property type="entry name" value="PK_GC-A_B"/>
    <property type="match status" value="1"/>
</dbReference>
<dbReference type="AlphaFoldDB" id="A0A2G8KBY2"/>
<dbReference type="GO" id="GO:0007168">
    <property type="term" value="P:receptor guanylyl cyclase signaling pathway"/>
    <property type="evidence" value="ECO:0007669"/>
    <property type="project" value="TreeGrafter"/>
</dbReference>
<dbReference type="Pfam" id="PF07714">
    <property type="entry name" value="PK_Tyr_Ser-Thr"/>
    <property type="match status" value="1"/>
</dbReference>
<feature type="domain" description="Protein kinase" evidence="18">
    <location>
        <begin position="30"/>
        <end position="305"/>
    </location>
</feature>
<evidence type="ECO:0000256" key="17">
    <source>
        <dbReference type="SAM" id="MobiDB-lite"/>
    </source>
</evidence>
<dbReference type="GO" id="GO:0004016">
    <property type="term" value="F:adenylate cyclase activity"/>
    <property type="evidence" value="ECO:0007669"/>
    <property type="project" value="TreeGrafter"/>
</dbReference>
<keyword evidence="6" id="KW-0732">Signal</keyword>
<comment type="subcellular location">
    <subcellularLocation>
        <location evidence="2">Membrane</location>
        <topology evidence="2">Single-pass type I membrane protein</topology>
    </subcellularLocation>
</comment>
<keyword evidence="13 15" id="KW-0456">Lyase</keyword>